<organism evidence="2 3">
    <name type="scientific">Bowmanella dokdonensis</name>
    <dbReference type="NCBI Taxonomy" id="751969"/>
    <lineage>
        <taxon>Bacteria</taxon>
        <taxon>Pseudomonadati</taxon>
        <taxon>Pseudomonadota</taxon>
        <taxon>Gammaproteobacteria</taxon>
        <taxon>Alteromonadales</taxon>
        <taxon>Alteromonadaceae</taxon>
        <taxon>Bowmanella</taxon>
    </lineage>
</organism>
<sequence>MRYTTEDIAVVIPAYNCAGFIQDTLESLFRQRELPGEVIVVNDGSTDNTDEVIRGSRYFPLIRYCQVENGGPAAARNHGVAQTARPWVAFLDADDNWVHWHKLEMQIELANLHPQAVLIDTFAEVHWGEDRVLTIDRHKDGWVFEQFLTRNVINATSSVLASTEAIRKVGGFDEDIRFGEDRLLWASLACRGQVHTVPQVTVRKVNHEGNLTACSDRNYQYRIQCVERLIRMAKVKGRQVDHIWYENLEEFFRDALRANNVPQYRNLFEKARKLSGGRVYWSRHALINAYGSLVGNFNLLNQLR</sequence>
<keyword evidence="3" id="KW-1185">Reference proteome</keyword>
<dbReference type="PANTHER" id="PTHR43685:SF2">
    <property type="entry name" value="GLYCOSYLTRANSFERASE 2-LIKE DOMAIN-CONTAINING PROTEIN"/>
    <property type="match status" value="1"/>
</dbReference>
<dbReference type="PANTHER" id="PTHR43685">
    <property type="entry name" value="GLYCOSYLTRANSFERASE"/>
    <property type="match status" value="1"/>
</dbReference>
<dbReference type="Proteomes" id="UP000664654">
    <property type="component" value="Unassembled WGS sequence"/>
</dbReference>
<evidence type="ECO:0000313" key="3">
    <source>
        <dbReference type="Proteomes" id="UP000664654"/>
    </source>
</evidence>
<dbReference type="InterPro" id="IPR050834">
    <property type="entry name" value="Glycosyltransf_2"/>
</dbReference>
<dbReference type="Gene3D" id="3.90.550.10">
    <property type="entry name" value="Spore Coat Polysaccharide Biosynthesis Protein SpsA, Chain A"/>
    <property type="match status" value="1"/>
</dbReference>
<comment type="caution">
    <text evidence="2">The sequence shown here is derived from an EMBL/GenBank/DDBJ whole genome shotgun (WGS) entry which is preliminary data.</text>
</comment>
<gene>
    <name evidence="2" type="ORF">J0A66_05575</name>
</gene>
<proteinExistence type="predicted"/>
<dbReference type="CDD" id="cd00761">
    <property type="entry name" value="Glyco_tranf_GTA_type"/>
    <property type="match status" value="1"/>
</dbReference>
<name>A0A939DLE5_9ALTE</name>
<reference evidence="2" key="1">
    <citation type="submission" date="2021-03" db="EMBL/GenBank/DDBJ databases">
        <title>novel species isolated from a fishpond in China.</title>
        <authorList>
            <person name="Lu H."/>
            <person name="Cai Z."/>
        </authorList>
    </citation>
    <scope>NUCLEOTIDE SEQUENCE</scope>
    <source>
        <strain evidence="2">JCM 30855</strain>
    </source>
</reference>
<accession>A0A939DLE5</accession>
<dbReference type="InterPro" id="IPR029044">
    <property type="entry name" value="Nucleotide-diphossugar_trans"/>
</dbReference>
<dbReference type="InterPro" id="IPR001173">
    <property type="entry name" value="Glyco_trans_2-like"/>
</dbReference>
<evidence type="ECO:0000259" key="1">
    <source>
        <dbReference type="Pfam" id="PF00535"/>
    </source>
</evidence>
<dbReference type="RefSeq" id="WP_206572787.1">
    <property type="nucleotide sequence ID" value="NZ_JAFKCV010000002.1"/>
</dbReference>
<dbReference type="SUPFAM" id="SSF53448">
    <property type="entry name" value="Nucleotide-diphospho-sugar transferases"/>
    <property type="match status" value="1"/>
</dbReference>
<protein>
    <submittedName>
        <fullName evidence="2">Glycosyltransferase family 2 protein</fullName>
    </submittedName>
</protein>
<dbReference type="Pfam" id="PF00535">
    <property type="entry name" value="Glycos_transf_2"/>
    <property type="match status" value="1"/>
</dbReference>
<feature type="domain" description="Glycosyltransferase 2-like" evidence="1">
    <location>
        <begin position="10"/>
        <end position="167"/>
    </location>
</feature>
<dbReference type="AlphaFoldDB" id="A0A939DLE5"/>
<evidence type="ECO:0000313" key="2">
    <source>
        <dbReference type="EMBL" id="MBN7824694.1"/>
    </source>
</evidence>
<dbReference type="EMBL" id="JAFKCV010000002">
    <property type="protein sequence ID" value="MBN7824694.1"/>
    <property type="molecule type" value="Genomic_DNA"/>
</dbReference>